<evidence type="ECO:0000256" key="3">
    <source>
        <dbReference type="ARBA" id="ARBA00023157"/>
    </source>
</evidence>
<protein>
    <submittedName>
        <fullName evidence="7">Thioredoxin</fullName>
    </submittedName>
</protein>
<accession>A0A4R2HMM7</accession>
<organism evidence="7 8">
    <name type="scientific">Pedobacter psychrotolerans</name>
    <dbReference type="NCBI Taxonomy" id="1843235"/>
    <lineage>
        <taxon>Bacteria</taxon>
        <taxon>Pseudomonadati</taxon>
        <taxon>Bacteroidota</taxon>
        <taxon>Sphingobacteriia</taxon>
        <taxon>Sphingobacteriales</taxon>
        <taxon>Sphingobacteriaceae</taxon>
        <taxon>Pedobacter</taxon>
    </lineage>
</organism>
<keyword evidence="2" id="KW-0201">Cytochrome c-type biogenesis</keyword>
<dbReference type="PANTHER" id="PTHR42852">
    <property type="entry name" value="THIOL:DISULFIDE INTERCHANGE PROTEIN DSBE"/>
    <property type="match status" value="1"/>
</dbReference>
<dbReference type="GO" id="GO:0030313">
    <property type="term" value="C:cell envelope"/>
    <property type="evidence" value="ECO:0007669"/>
    <property type="project" value="UniProtKB-SubCell"/>
</dbReference>
<dbReference type="Pfam" id="PF00085">
    <property type="entry name" value="Thioredoxin"/>
    <property type="match status" value="1"/>
</dbReference>
<keyword evidence="4" id="KW-0676">Redox-active center</keyword>
<dbReference type="AlphaFoldDB" id="A0A4R2HMM7"/>
<keyword evidence="3" id="KW-1015">Disulfide bond</keyword>
<evidence type="ECO:0000256" key="4">
    <source>
        <dbReference type="ARBA" id="ARBA00023284"/>
    </source>
</evidence>
<sequence>MIKKITAKVVRAFLCLKNFRTDSIKRIAADTIAHQIARHQNPPIFKERIGKGQKRSKQSRELSLLAELSFAEIKLEWLKRSKEISVLLLLLLCSCVMPAQAQNIAKEAMPQEVGSKLPESFWTQEHMIYAKGKTTRQSLSSYKNQLLILDFWATWCSSCTHKFKYIDSLQKEYEGQAVVLLVDAKSTRDTPEKIALTMKRFNDQLMTVVADTTLSKYFVHTTVPHYIWIAGGYFLAASGSEFMHKSNLNSILDRQQRLKEGTKSN</sequence>
<evidence type="ECO:0000259" key="5">
    <source>
        <dbReference type="Pfam" id="PF00085"/>
    </source>
</evidence>
<comment type="caution">
    <text evidence="7">The sequence shown here is derived from an EMBL/GenBank/DDBJ whole genome shotgun (WGS) entry which is preliminary data.</text>
</comment>
<dbReference type="SUPFAM" id="SSF52833">
    <property type="entry name" value="Thioredoxin-like"/>
    <property type="match status" value="1"/>
</dbReference>
<proteinExistence type="predicted"/>
<dbReference type="EMBL" id="SLWO01000001">
    <property type="protein sequence ID" value="TCO31213.1"/>
    <property type="molecule type" value="Genomic_DNA"/>
</dbReference>
<dbReference type="RefSeq" id="WP_132529351.1">
    <property type="nucleotide sequence ID" value="NZ_BMJO01000001.1"/>
</dbReference>
<gene>
    <name evidence="7" type="ORF">EV200_101661</name>
    <name evidence="6" type="ORF">GCM10011413_04050</name>
</gene>
<evidence type="ECO:0000313" key="9">
    <source>
        <dbReference type="Proteomes" id="UP000622648"/>
    </source>
</evidence>
<dbReference type="InterPro" id="IPR013766">
    <property type="entry name" value="Thioredoxin_domain"/>
</dbReference>
<evidence type="ECO:0000256" key="1">
    <source>
        <dbReference type="ARBA" id="ARBA00004196"/>
    </source>
</evidence>
<dbReference type="InterPro" id="IPR050553">
    <property type="entry name" value="Thioredoxin_ResA/DsbE_sf"/>
</dbReference>
<dbReference type="Gene3D" id="3.40.30.10">
    <property type="entry name" value="Glutaredoxin"/>
    <property type="match status" value="1"/>
</dbReference>
<feature type="domain" description="Thioredoxin" evidence="5">
    <location>
        <begin position="139"/>
        <end position="195"/>
    </location>
</feature>
<dbReference type="PANTHER" id="PTHR42852:SF6">
    <property type="entry name" value="THIOL:DISULFIDE INTERCHANGE PROTEIN DSBE"/>
    <property type="match status" value="1"/>
</dbReference>
<reference evidence="6" key="1">
    <citation type="journal article" date="2014" name="Int. J. Syst. Evol. Microbiol.">
        <title>Complete genome of a new Firmicutes species belonging to the dominant human colonic microbiota ('Ruminococcus bicirculans') reveals two chromosomes and a selective capacity to utilize plant glucans.</title>
        <authorList>
            <consortium name="NISC Comparative Sequencing Program"/>
            <person name="Wegmann U."/>
            <person name="Louis P."/>
            <person name="Goesmann A."/>
            <person name="Henrissat B."/>
            <person name="Duncan S.H."/>
            <person name="Flint H.J."/>
        </authorList>
    </citation>
    <scope>NUCLEOTIDE SEQUENCE</scope>
    <source>
        <strain evidence="6">CGMCC 1.15644</strain>
    </source>
</reference>
<dbReference type="InterPro" id="IPR036249">
    <property type="entry name" value="Thioredoxin-like_sf"/>
</dbReference>
<reference evidence="9" key="2">
    <citation type="journal article" date="2019" name="Int. J. Syst. Evol. Microbiol.">
        <title>The Global Catalogue of Microorganisms (GCM) 10K type strain sequencing project: providing services to taxonomists for standard genome sequencing and annotation.</title>
        <authorList>
            <consortium name="The Broad Institute Genomics Platform"/>
            <consortium name="The Broad Institute Genome Sequencing Center for Infectious Disease"/>
            <person name="Wu L."/>
            <person name="Ma J."/>
        </authorList>
    </citation>
    <scope>NUCLEOTIDE SEQUENCE [LARGE SCALE GENOMIC DNA]</scope>
    <source>
        <strain evidence="9">CGMCC 1.15644</strain>
    </source>
</reference>
<evidence type="ECO:0000313" key="7">
    <source>
        <dbReference type="EMBL" id="TCO31213.1"/>
    </source>
</evidence>
<dbReference type="Proteomes" id="UP000295684">
    <property type="component" value="Unassembled WGS sequence"/>
</dbReference>
<comment type="subcellular location">
    <subcellularLocation>
        <location evidence="1">Cell envelope</location>
    </subcellularLocation>
</comment>
<dbReference type="OrthoDB" id="793244at2"/>
<dbReference type="GO" id="GO:0017004">
    <property type="term" value="P:cytochrome complex assembly"/>
    <property type="evidence" value="ECO:0007669"/>
    <property type="project" value="UniProtKB-KW"/>
</dbReference>
<reference evidence="6" key="4">
    <citation type="submission" date="2024-05" db="EMBL/GenBank/DDBJ databases">
        <authorList>
            <person name="Sun Q."/>
            <person name="Zhou Y."/>
        </authorList>
    </citation>
    <scope>NUCLEOTIDE SEQUENCE</scope>
    <source>
        <strain evidence="6">CGMCC 1.15644</strain>
    </source>
</reference>
<evidence type="ECO:0000313" key="8">
    <source>
        <dbReference type="Proteomes" id="UP000295684"/>
    </source>
</evidence>
<reference evidence="7 8" key="3">
    <citation type="submission" date="2019-03" db="EMBL/GenBank/DDBJ databases">
        <title>Genomic Encyclopedia of Type Strains, Phase IV (KMG-IV): sequencing the most valuable type-strain genomes for metagenomic binning, comparative biology and taxonomic classification.</title>
        <authorList>
            <person name="Goeker M."/>
        </authorList>
    </citation>
    <scope>NUCLEOTIDE SEQUENCE [LARGE SCALE GENOMIC DNA]</scope>
    <source>
        <strain evidence="7 8">DSM 103236</strain>
    </source>
</reference>
<name>A0A4R2HMM7_9SPHI</name>
<dbReference type="EMBL" id="BMJO01000001">
    <property type="protein sequence ID" value="GGE41359.1"/>
    <property type="molecule type" value="Genomic_DNA"/>
</dbReference>
<keyword evidence="9" id="KW-1185">Reference proteome</keyword>
<evidence type="ECO:0000256" key="2">
    <source>
        <dbReference type="ARBA" id="ARBA00022748"/>
    </source>
</evidence>
<evidence type="ECO:0000313" key="6">
    <source>
        <dbReference type="EMBL" id="GGE41359.1"/>
    </source>
</evidence>
<dbReference type="Proteomes" id="UP000622648">
    <property type="component" value="Unassembled WGS sequence"/>
</dbReference>
<dbReference type="CDD" id="cd02966">
    <property type="entry name" value="TlpA_like_family"/>
    <property type="match status" value="1"/>
</dbReference>